<dbReference type="WBParaSite" id="ACRNAN_scaffold2817.g32587.t1">
    <property type="protein sequence ID" value="ACRNAN_scaffold2817.g32587.t1"/>
    <property type="gene ID" value="ACRNAN_scaffold2817.g32587"/>
</dbReference>
<name>A0A914DI68_9BILA</name>
<keyword evidence="1" id="KW-1185">Reference proteome</keyword>
<accession>A0A914DI68</accession>
<organism evidence="1 2">
    <name type="scientific">Acrobeloides nanus</name>
    <dbReference type="NCBI Taxonomy" id="290746"/>
    <lineage>
        <taxon>Eukaryota</taxon>
        <taxon>Metazoa</taxon>
        <taxon>Ecdysozoa</taxon>
        <taxon>Nematoda</taxon>
        <taxon>Chromadorea</taxon>
        <taxon>Rhabditida</taxon>
        <taxon>Tylenchina</taxon>
        <taxon>Cephalobomorpha</taxon>
        <taxon>Cephaloboidea</taxon>
        <taxon>Cephalobidae</taxon>
        <taxon>Acrobeloides</taxon>
    </lineage>
</organism>
<protein>
    <submittedName>
        <fullName evidence="2">Uncharacterized protein</fullName>
    </submittedName>
</protein>
<reference evidence="2" key="1">
    <citation type="submission" date="2022-11" db="UniProtKB">
        <authorList>
            <consortium name="WormBaseParasite"/>
        </authorList>
    </citation>
    <scope>IDENTIFICATION</scope>
</reference>
<sequence length="135" mass="15582">MCGTYQNSAFDTTTQRWTKYADCLAGMAHQTGHIRPYTINYDEYAPIQPGSTADSQCALMGREAAKYTFAMQNMQRSNWFYYETTYGPDYFVPSSYIGLHRNSQNSLMWYDYDGSEFPVKMHNAKKYLVTPSHVS</sequence>
<dbReference type="Proteomes" id="UP000887540">
    <property type="component" value="Unplaced"/>
</dbReference>
<proteinExistence type="predicted"/>
<evidence type="ECO:0000313" key="1">
    <source>
        <dbReference type="Proteomes" id="UP000887540"/>
    </source>
</evidence>
<dbReference type="AlphaFoldDB" id="A0A914DI68"/>
<evidence type="ECO:0000313" key="2">
    <source>
        <dbReference type="WBParaSite" id="ACRNAN_scaffold2817.g32587.t1"/>
    </source>
</evidence>